<sequence length="324" mass="37478">MSSNKHAIKISESRFSILDDNDDDTSDNDDKSKDFEKNNITNTVKNAKKKARKKKKAAAEHISTNEIRNLAFTKPVSAKAIQTFHQLHHSQSPNPAVITKPAIVSIDNVNPDWEYWKEKDKEFVVDQFQKDLQTALHLSEIEIQNIKPVPMKAKKKNKTMSLDEFSNISFTTETPLKQPLPTRTILNGYCPVEVDPHYFEIEDKNDVPSIDKTLYDFLRNELHTKDEEIARLNNTIETFKEELNEVKRRNKQLCFILGEGEMKEKYEILLQVEQLTVVKNELSEQLAEMHVALEQERSKVSALKSEVNKYQTSRTKTKSICEEK</sequence>
<dbReference type="PRINTS" id="PR02083">
    <property type="entry name" value="GKINASEAP1"/>
</dbReference>
<organism evidence="7 8">
    <name type="scientific">Hydra vulgaris</name>
    <name type="common">Hydra</name>
    <name type="synonym">Hydra attenuata</name>
    <dbReference type="NCBI Taxonomy" id="6087"/>
    <lineage>
        <taxon>Eukaryota</taxon>
        <taxon>Metazoa</taxon>
        <taxon>Cnidaria</taxon>
        <taxon>Hydrozoa</taxon>
        <taxon>Hydroidolina</taxon>
        <taxon>Anthoathecata</taxon>
        <taxon>Aplanulata</taxon>
        <taxon>Hydridae</taxon>
        <taxon>Hydra</taxon>
    </lineage>
</organism>
<accession>A0ABM4D9V2</accession>
<feature type="compositionally biased region" description="Basic and acidic residues" evidence="6">
    <location>
        <begin position="28"/>
        <end position="37"/>
    </location>
</feature>
<evidence type="ECO:0000256" key="1">
    <source>
        <dbReference type="ARBA" id="ARBA00004555"/>
    </source>
</evidence>
<dbReference type="PANTHER" id="PTHR14899:SF0">
    <property type="entry name" value="G KINASE-ANCHORING PROTEIN 1"/>
    <property type="match status" value="1"/>
</dbReference>
<feature type="region of interest" description="Disordered" evidence="6">
    <location>
        <begin position="1"/>
        <end position="52"/>
    </location>
</feature>
<evidence type="ECO:0000313" key="7">
    <source>
        <dbReference type="Proteomes" id="UP001652625"/>
    </source>
</evidence>
<evidence type="ECO:0000313" key="8">
    <source>
        <dbReference type="RefSeq" id="XP_065671128.1"/>
    </source>
</evidence>
<evidence type="ECO:0000256" key="2">
    <source>
        <dbReference type="ARBA" id="ARBA00006662"/>
    </source>
</evidence>
<keyword evidence="3" id="KW-0333">Golgi apparatus</keyword>
<dbReference type="Proteomes" id="UP001652625">
    <property type="component" value="Chromosome 13"/>
</dbReference>
<comment type="similarity">
    <text evidence="2">Belongs to the GKAP1 family.</text>
</comment>
<keyword evidence="7" id="KW-1185">Reference proteome</keyword>
<evidence type="ECO:0000256" key="4">
    <source>
        <dbReference type="ARBA" id="ARBA00023054"/>
    </source>
</evidence>
<proteinExistence type="inferred from homology"/>
<reference evidence="8" key="1">
    <citation type="submission" date="2025-08" db="UniProtKB">
        <authorList>
            <consortium name="RefSeq"/>
        </authorList>
    </citation>
    <scope>IDENTIFICATION</scope>
</reference>
<gene>
    <name evidence="8" type="primary">LOC100210144</name>
</gene>
<comment type="subcellular location">
    <subcellularLocation>
        <location evidence="1">Golgi apparatus</location>
    </subcellularLocation>
</comment>
<keyword evidence="8" id="KW-0418">Kinase</keyword>
<name>A0ABM4D9V2_HYDVU</name>
<dbReference type="RefSeq" id="XP_065671128.1">
    <property type="nucleotide sequence ID" value="XM_065815056.1"/>
</dbReference>
<protein>
    <submittedName>
        <fullName evidence="8">G kinase-anchoring protein 1 isoform X3</fullName>
    </submittedName>
</protein>
<evidence type="ECO:0000256" key="5">
    <source>
        <dbReference type="SAM" id="Coils"/>
    </source>
</evidence>
<keyword evidence="8" id="KW-0808">Transferase</keyword>
<evidence type="ECO:0000256" key="3">
    <source>
        <dbReference type="ARBA" id="ARBA00023034"/>
    </source>
</evidence>
<evidence type="ECO:0000256" key="6">
    <source>
        <dbReference type="SAM" id="MobiDB-lite"/>
    </source>
</evidence>
<feature type="coiled-coil region" evidence="5">
    <location>
        <begin position="215"/>
        <end position="249"/>
    </location>
</feature>
<feature type="coiled-coil region" evidence="5">
    <location>
        <begin position="279"/>
        <end position="313"/>
    </location>
</feature>
<dbReference type="PANTHER" id="PTHR14899">
    <property type="entry name" value="G KINASE ANCHORING PROTEIN 1"/>
    <property type="match status" value="1"/>
</dbReference>
<dbReference type="GO" id="GO:0016301">
    <property type="term" value="F:kinase activity"/>
    <property type="evidence" value="ECO:0007669"/>
    <property type="project" value="UniProtKB-KW"/>
</dbReference>
<dbReference type="GeneID" id="100210144"/>
<dbReference type="InterPro" id="IPR026109">
    <property type="entry name" value="GKAP1"/>
</dbReference>
<keyword evidence="4 5" id="KW-0175">Coiled coil</keyword>